<feature type="transmembrane region" description="Helical" evidence="1">
    <location>
        <begin position="37"/>
        <end position="67"/>
    </location>
</feature>
<dbReference type="EMBL" id="CM000158">
    <property type="protein sequence ID" value="KRJ99687.1"/>
    <property type="molecule type" value="Genomic_DNA"/>
</dbReference>
<name>A0A0R1DR35_DROYA</name>
<dbReference type="OrthoDB" id="7863600at2759"/>
<evidence type="ECO:0000313" key="2">
    <source>
        <dbReference type="EMBL" id="KRJ99687.1"/>
    </source>
</evidence>
<gene>
    <name evidence="2" type="primary">Dyak\GE13666</name>
    <name evidence="2" type="synonym">dyak_GLEANR_13856</name>
    <name evidence="2" type="synonym">GE13666</name>
    <name evidence="2" type="ORF">Dyak_GE13666</name>
</gene>
<evidence type="ECO:0000313" key="3">
    <source>
        <dbReference type="Proteomes" id="UP000002282"/>
    </source>
</evidence>
<reference evidence="2 3" key="2">
    <citation type="journal article" date="2007" name="PLoS Biol.">
        <title>Principles of genome evolution in the Drosophila melanogaster species group.</title>
        <authorList>
            <person name="Ranz J.M."/>
            <person name="Maurin D."/>
            <person name="Chan Y.S."/>
            <person name="von Grotthuss M."/>
            <person name="Hillier L.W."/>
            <person name="Roote J."/>
            <person name="Ashburner M."/>
            <person name="Bergman C.M."/>
        </authorList>
    </citation>
    <scope>NUCLEOTIDE SEQUENCE [LARGE SCALE GENOMIC DNA]</scope>
    <source>
        <strain evidence="3">Tai18E2 / Tucson 14021-0261.01</strain>
    </source>
</reference>
<organism evidence="2 3">
    <name type="scientific">Drosophila yakuba</name>
    <name type="common">Fruit fly</name>
    <dbReference type="NCBI Taxonomy" id="7245"/>
    <lineage>
        <taxon>Eukaryota</taxon>
        <taxon>Metazoa</taxon>
        <taxon>Ecdysozoa</taxon>
        <taxon>Arthropoda</taxon>
        <taxon>Hexapoda</taxon>
        <taxon>Insecta</taxon>
        <taxon>Pterygota</taxon>
        <taxon>Neoptera</taxon>
        <taxon>Endopterygota</taxon>
        <taxon>Diptera</taxon>
        <taxon>Brachycera</taxon>
        <taxon>Muscomorpha</taxon>
        <taxon>Ephydroidea</taxon>
        <taxon>Drosophilidae</taxon>
        <taxon>Drosophila</taxon>
        <taxon>Sophophora</taxon>
    </lineage>
</organism>
<dbReference type="AlphaFoldDB" id="A0A0R1DR35"/>
<keyword evidence="1" id="KW-0472">Membrane</keyword>
<proteinExistence type="predicted"/>
<keyword evidence="1" id="KW-0812">Transmembrane</keyword>
<keyword evidence="3" id="KW-1185">Reference proteome</keyword>
<keyword evidence="1" id="KW-1133">Transmembrane helix</keyword>
<protein>
    <submittedName>
        <fullName evidence="2">Uncharacterized protein, isoform D</fullName>
    </submittedName>
</protein>
<evidence type="ECO:0000256" key="1">
    <source>
        <dbReference type="SAM" id="Phobius"/>
    </source>
</evidence>
<reference evidence="2 3" key="1">
    <citation type="journal article" date="2007" name="Nature">
        <title>Evolution of genes and genomes on the Drosophila phylogeny.</title>
        <authorList>
            <consortium name="Drosophila 12 Genomes Consortium"/>
            <person name="Clark A.G."/>
            <person name="Eisen M.B."/>
            <person name="Smith D.R."/>
            <person name="Bergman C.M."/>
            <person name="Oliver B."/>
            <person name="Markow T.A."/>
            <person name="Kaufman T.C."/>
            <person name="Kellis M."/>
            <person name="Gelbart W."/>
            <person name="Iyer V.N."/>
            <person name="Pollard D.A."/>
            <person name="Sackton T.B."/>
            <person name="Larracuente A.M."/>
            <person name="Singh N.D."/>
            <person name="Abad J.P."/>
            <person name="Abt D.N."/>
            <person name="Adryan B."/>
            <person name="Aguade M."/>
            <person name="Akashi H."/>
            <person name="Anderson W.W."/>
            <person name="Aquadro C.F."/>
            <person name="Ardell D.H."/>
            <person name="Arguello R."/>
            <person name="Artieri C.G."/>
            <person name="Barbash D.A."/>
            <person name="Barker D."/>
            <person name="Barsanti P."/>
            <person name="Batterham P."/>
            <person name="Batzoglou S."/>
            <person name="Begun D."/>
            <person name="Bhutkar A."/>
            <person name="Blanco E."/>
            <person name="Bosak S.A."/>
            <person name="Bradley R.K."/>
            <person name="Brand A.D."/>
            <person name="Brent M.R."/>
            <person name="Brooks A.N."/>
            <person name="Brown R.H."/>
            <person name="Butlin R.K."/>
            <person name="Caggese C."/>
            <person name="Calvi B.R."/>
            <person name="Bernardo de Carvalho A."/>
            <person name="Caspi A."/>
            <person name="Castrezana S."/>
            <person name="Celniker S.E."/>
            <person name="Chang J.L."/>
            <person name="Chapple C."/>
            <person name="Chatterji S."/>
            <person name="Chinwalla A."/>
            <person name="Civetta A."/>
            <person name="Clifton S.W."/>
            <person name="Comeron J.M."/>
            <person name="Costello J.C."/>
            <person name="Coyne J.A."/>
            <person name="Daub J."/>
            <person name="David R.G."/>
            <person name="Delcher A.L."/>
            <person name="Delehaunty K."/>
            <person name="Do C.B."/>
            <person name="Ebling H."/>
            <person name="Edwards K."/>
            <person name="Eickbush T."/>
            <person name="Evans J.D."/>
            <person name="Filipski A."/>
            <person name="Findeiss S."/>
            <person name="Freyhult E."/>
            <person name="Fulton L."/>
            <person name="Fulton R."/>
            <person name="Garcia A.C."/>
            <person name="Gardiner A."/>
            <person name="Garfield D.A."/>
            <person name="Garvin B.E."/>
            <person name="Gibson G."/>
            <person name="Gilbert D."/>
            <person name="Gnerre S."/>
            <person name="Godfrey J."/>
            <person name="Good R."/>
            <person name="Gotea V."/>
            <person name="Gravely B."/>
            <person name="Greenberg A.J."/>
            <person name="Griffiths-Jones S."/>
            <person name="Gross S."/>
            <person name="Guigo R."/>
            <person name="Gustafson E.A."/>
            <person name="Haerty W."/>
            <person name="Hahn M.W."/>
            <person name="Halligan D.L."/>
            <person name="Halpern A.L."/>
            <person name="Halter G.M."/>
            <person name="Han M.V."/>
            <person name="Heger A."/>
            <person name="Hillier L."/>
            <person name="Hinrichs A.S."/>
            <person name="Holmes I."/>
            <person name="Hoskins R.A."/>
            <person name="Hubisz M.J."/>
            <person name="Hultmark D."/>
            <person name="Huntley M.A."/>
            <person name="Jaffe D.B."/>
            <person name="Jagadeeshan S."/>
            <person name="Jeck W.R."/>
            <person name="Johnson J."/>
            <person name="Jones C.D."/>
            <person name="Jordan W.C."/>
            <person name="Karpen G.H."/>
            <person name="Kataoka E."/>
            <person name="Keightley P.D."/>
            <person name="Kheradpour P."/>
            <person name="Kirkness E.F."/>
            <person name="Koerich L.B."/>
            <person name="Kristiansen K."/>
            <person name="Kudrna D."/>
            <person name="Kulathinal R.J."/>
            <person name="Kumar S."/>
            <person name="Kwok R."/>
            <person name="Lander E."/>
            <person name="Langley C.H."/>
            <person name="Lapoint R."/>
            <person name="Lazzaro B.P."/>
            <person name="Lee S.J."/>
            <person name="Levesque L."/>
            <person name="Li R."/>
            <person name="Lin C.F."/>
            <person name="Lin M.F."/>
            <person name="Lindblad-Toh K."/>
            <person name="Llopart A."/>
            <person name="Long M."/>
            <person name="Low L."/>
            <person name="Lozovsky E."/>
            <person name="Lu J."/>
            <person name="Luo M."/>
            <person name="Machado C.A."/>
            <person name="Makalowski W."/>
            <person name="Marzo M."/>
            <person name="Matsuda M."/>
            <person name="Matzkin L."/>
            <person name="McAllister B."/>
            <person name="McBride C.S."/>
            <person name="McKernan B."/>
            <person name="McKernan K."/>
            <person name="Mendez-Lago M."/>
            <person name="Minx P."/>
            <person name="Mollenhauer M.U."/>
            <person name="Montooth K."/>
            <person name="Mount S.M."/>
            <person name="Mu X."/>
            <person name="Myers E."/>
            <person name="Negre B."/>
            <person name="Newfeld S."/>
            <person name="Nielsen R."/>
            <person name="Noor M.A."/>
            <person name="O'Grady P."/>
            <person name="Pachter L."/>
            <person name="Papaceit M."/>
            <person name="Parisi M.J."/>
            <person name="Parisi M."/>
            <person name="Parts L."/>
            <person name="Pedersen J.S."/>
            <person name="Pesole G."/>
            <person name="Phillippy A.M."/>
            <person name="Ponting C.P."/>
            <person name="Pop M."/>
            <person name="Porcelli D."/>
            <person name="Powell J.R."/>
            <person name="Prohaska S."/>
            <person name="Pruitt K."/>
            <person name="Puig M."/>
            <person name="Quesneville H."/>
            <person name="Ram K.R."/>
            <person name="Rand D."/>
            <person name="Rasmussen M.D."/>
            <person name="Reed L.K."/>
            <person name="Reenan R."/>
            <person name="Reily A."/>
            <person name="Remington K.A."/>
            <person name="Rieger T.T."/>
            <person name="Ritchie M.G."/>
            <person name="Robin C."/>
            <person name="Rogers Y.H."/>
            <person name="Rohde C."/>
            <person name="Rozas J."/>
            <person name="Rubenfield M.J."/>
            <person name="Ruiz A."/>
            <person name="Russo S."/>
            <person name="Salzberg S.L."/>
            <person name="Sanchez-Gracia A."/>
            <person name="Saranga D.J."/>
            <person name="Sato H."/>
            <person name="Schaeffer S.W."/>
            <person name="Schatz M.C."/>
            <person name="Schlenke T."/>
            <person name="Schwartz R."/>
            <person name="Segarra C."/>
            <person name="Singh R.S."/>
            <person name="Sirot L."/>
            <person name="Sirota M."/>
            <person name="Sisneros N.B."/>
            <person name="Smith C.D."/>
            <person name="Smith T.F."/>
            <person name="Spieth J."/>
            <person name="Stage D.E."/>
            <person name="Stark A."/>
            <person name="Stephan W."/>
            <person name="Strausberg R.L."/>
            <person name="Strempel S."/>
            <person name="Sturgill D."/>
            <person name="Sutton G."/>
            <person name="Sutton G.G."/>
            <person name="Tao W."/>
            <person name="Teichmann S."/>
            <person name="Tobari Y.N."/>
            <person name="Tomimura Y."/>
            <person name="Tsolas J.M."/>
            <person name="Valente V.L."/>
            <person name="Venter E."/>
            <person name="Venter J.C."/>
            <person name="Vicario S."/>
            <person name="Vieira F.G."/>
            <person name="Vilella A.J."/>
            <person name="Villasante A."/>
            <person name="Walenz B."/>
            <person name="Wang J."/>
            <person name="Wasserman M."/>
            <person name="Watts T."/>
            <person name="Wilson D."/>
            <person name="Wilson R.K."/>
            <person name="Wing R.A."/>
            <person name="Wolfner M.F."/>
            <person name="Wong A."/>
            <person name="Wong G.K."/>
            <person name="Wu C.I."/>
            <person name="Wu G."/>
            <person name="Yamamoto D."/>
            <person name="Yang H.P."/>
            <person name="Yang S.P."/>
            <person name="Yorke J.A."/>
            <person name="Yoshida K."/>
            <person name="Zdobnov E."/>
            <person name="Zhang P."/>
            <person name="Zhang Y."/>
            <person name="Zimin A.V."/>
            <person name="Baldwin J."/>
            <person name="Abdouelleil A."/>
            <person name="Abdulkadir J."/>
            <person name="Abebe A."/>
            <person name="Abera B."/>
            <person name="Abreu J."/>
            <person name="Acer S.C."/>
            <person name="Aftuck L."/>
            <person name="Alexander A."/>
            <person name="An P."/>
            <person name="Anderson E."/>
            <person name="Anderson S."/>
            <person name="Arachi H."/>
            <person name="Azer M."/>
            <person name="Bachantsang P."/>
            <person name="Barry A."/>
            <person name="Bayul T."/>
            <person name="Berlin A."/>
            <person name="Bessette D."/>
            <person name="Bloom T."/>
            <person name="Blye J."/>
            <person name="Boguslavskiy L."/>
            <person name="Bonnet C."/>
            <person name="Boukhgalter B."/>
            <person name="Bourzgui I."/>
            <person name="Brown A."/>
            <person name="Cahill P."/>
            <person name="Channer S."/>
            <person name="Cheshatsang Y."/>
            <person name="Chuda L."/>
            <person name="Citroen M."/>
            <person name="Collymore A."/>
            <person name="Cooke P."/>
            <person name="Costello M."/>
            <person name="D'Aco K."/>
            <person name="Daza R."/>
            <person name="De Haan G."/>
            <person name="DeGray S."/>
            <person name="DeMaso C."/>
            <person name="Dhargay N."/>
            <person name="Dooley K."/>
            <person name="Dooley E."/>
            <person name="Doricent M."/>
            <person name="Dorje P."/>
            <person name="Dorjee K."/>
            <person name="Dupes A."/>
            <person name="Elong R."/>
            <person name="Falk J."/>
            <person name="Farina A."/>
            <person name="Faro S."/>
            <person name="Ferguson D."/>
            <person name="Fisher S."/>
            <person name="Foley C.D."/>
            <person name="Franke A."/>
            <person name="Friedrich D."/>
            <person name="Gadbois L."/>
            <person name="Gearin G."/>
            <person name="Gearin C.R."/>
            <person name="Giannoukos G."/>
            <person name="Goode T."/>
            <person name="Graham J."/>
            <person name="Grandbois E."/>
            <person name="Grewal S."/>
            <person name="Gyaltsen K."/>
            <person name="Hafez N."/>
            <person name="Hagos B."/>
            <person name="Hall J."/>
            <person name="Henson C."/>
            <person name="Hollinger A."/>
            <person name="Honan T."/>
            <person name="Huard M.D."/>
            <person name="Hughes L."/>
            <person name="Hurhula B."/>
            <person name="Husby M.E."/>
            <person name="Kamat A."/>
            <person name="Kanga B."/>
            <person name="Kashin S."/>
            <person name="Khazanovich D."/>
            <person name="Kisner P."/>
            <person name="Lance K."/>
            <person name="Lara M."/>
            <person name="Lee W."/>
            <person name="Lennon N."/>
            <person name="Letendre F."/>
            <person name="LeVine R."/>
            <person name="Lipovsky A."/>
            <person name="Liu X."/>
            <person name="Liu J."/>
            <person name="Liu S."/>
            <person name="Lokyitsang T."/>
            <person name="Lokyitsang Y."/>
            <person name="Lubonja R."/>
            <person name="Lui A."/>
            <person name="MacDonald P."/>
            <person name="Magnisalis V."/>
            <person name="Maru K."/>
            <person name="Matthews C."/>
            <person name="McCusker W."/>
            <person name="McDonough S."/>
            <person name="Mehta T."/>
            <person name="Meldrim J."/>
            <person name="Meneus L."/>
            <person name="Mihai O."/>
            <person name="Mihalev A."/>
            <person name="Mihova T."/>
            <person name="Mittelman R."/>
            <person name="Mlenga V."/>
            <person name="Montmayeur A."/>
            <person name="Mulrain L."/>
            <person name="Navidi A."/>
            <person name="Naylor J."/>
            <person name="Negash T."/>
            <person name="Nguyen T."/>
            <person name="Nguyen N."/>
            <person name="Nicol R."/>
            <person name="Norbu C."/>
            <person name="Norbu N."/>
            <person name="Novod N."/>
            <person name="O'Neill B."/>
            <person name="Osman S."/>
            <person name="Markiewicz E."/>
            <person name="Oyono O.L."/>
            <person name="Patti C."/>
            <person name="Phunkhang P."/>
            <person name="Pierre F."/>
            <person name="Priest M."/>
            <person name="Raghuraman S."/>
            <person name="Rege F."/>
            <person name="Reyes R."/>
            <person name="Rise C."/>
            <person name="Rogov P."/>
            <person name="Ross K."/>
            <person name="Ryan E."/>
            <person name="Settipalli S."/>
            <person name="Shea T."/>
            <person name="Sherpa N."/>
            <person name="Shi L."/>
            <person name="Shih D."/>
            <person name="Sparrow T."/>
            <person name="Spaulding J."/>
            <person name="Stalker J."/>
            <person name="Stange-Thomann N."/>
            <person name="Stavropoulos S."/>
            <person name="Stone C."/>
            <person name="Strader C."/>
            <person name="Tesfaye S."/>
            <person name="Thomson T."/>
            <person name="Thoulutsang Y."/>
            <person name="Thoulutsang D."/>
            <person name="Topham K."/>
            <person name="Topping I."/>
            <person name="Tsamla T."/>
            <person name="Vassiliev H."/>
            <person name="Vo A."/>
            <person name="Wangchuk T."/>
            <person name="Wangdi T."/>
            <person name="Weiand M."/>
            <person name="Wilkinson J."/>
            <person name="Wilson A."/>
            <person name="Yadav S."/>
            <person name="Young G."/>
            <person name="Yu Q."/>
            <person name="Zembek L."/>
            <person name="Zhong D."/>
            <person name="Zimmer A."/>
            <person name="Zwirko Z."/>
            <person name="Jaffe D.B."/>
            <person name="Alvarez P."/>
            <person name="Brockman W."/>
            <person name="Butler J."/>
            <person name="Chin C."/>
            <person name="Gnerre S."/>
            <person name="Grabherr M."/>
            <person name="Kleber M."/>
            <person name="Mauceli E."/>
            <person name="MacCallum I."/>
        </authorList>
    </citation>
    <scope>NUCLEOTIDE SEQUENCE [LARGE SCALE GENOMIC DNA]</scope>
    <source>
        <strain evidence="3">Tai18E2 / Tucson 14021-0261.01</strain>
    </source>
</reference>
<sequence>MAKLTSISEYDFRDLNFNMTTVASRSTTEPPDTNLKYYGLLFIFAVILAFIVACSACMALLVLFGCMKSFFCIRCRRRDEFTEVNP</sequence>
<dbReference type="Proteomes" id="UP000002282">
    <property type="component" value="Chromosome 2R"/>
</dbReference>
<accession>A0A0R1DR35</accession>
<dbReference type="KEGG" id="dya:Dyak_GE13666"/>